<protein>
    <submittedName>
        <fullName evidence="2">Uncharacterized protein</fullName>
    </submittedName>
</protein>
<feature type="region of interest" description="Disordered" evidence="1">
    <location>
        <begin position="184"/>
        <end position="213"/>
    </location>
</feature>
<name>A0AAD7JL38_9AGAR</name>
<dbReference type="Proteomes" id="UP001215598">
    <property type="component" value="Unassembled WGS sequence"/>
</dbReference>
<sequence>MSPIFEPPANAPHLDKFVVWLSDARDDILPVSTWHLSYDGKAVFVEIPIPSGLFPTEYRVCLQNTSAPMEALSGIFNDEGFRAAFHTFHSYDPFPQHIVFRPQTLDSHFMAQPFFVAGDKVRVHILDDLTGGMDPGPDERLGRSPTCTFVINFIEGDLPSASALEKALAKMTGELELLQQCLAHAHPNPNPRGEGSSQSRVLPKKGLPTFRKQ</sequence>
<organism evidence="2 3">
    <name type="scientific">Mycena metata</name>
    <dbReference type="NCBI Taxonomy" id="1033252"/>
    <lineage>
        <taxon>Eukaryota</taxon>
        <taxon>Fungi</taxon>
        <taxon>Dikarya</taxon>
        <taxon>Basidiomycota</taxon>
        <taxon>Agaricomycotina</taxon>
        <taxon>Agaricomycetes</taxon>
        <taxon>Agaricomycetidae</taxon>
        <taxon>Agaricales</taxon>
        <taxon>Marasmiineae</taxon>
        <taxon>Mycenaceae</taxon>
        <taxon>Mycena</taxon>
    </lineage>
</organism>
<gene>
    <name evidence="2" type="ORF">B0H16DRAFT_1687551</name>
</gene>
<reference evidence="2" key="1">
    <citation type="submission" date="2023-03" db="EMBL/GenBank/DDBJ databases">
        <title>Massive genome expansion in bonnet fungi (Mycena s.s.) driven by repeated elements and novel gene families across ecological guilds.</title>
        <authorList>
            <consortium name="Lawrence Berkeley National Laboratory"/>
            <person name="Harder C.B."/>
            <person name="Miyauchi S."/>
            <person name="Viragh M."/>
            <person name="Kuo A."/>
            <person name="Thoen E."/>
            <person name="Andreopoulos B."/>
            <person name="Lu D."/>
            <person name="Skrede I."/>
            <person name="Drula E."/>
            <person name="Henrissat B."/>
            <person name="Morin E."/>
            <person name="Kohler A."/>
            <person name="Barry K."/>
            <person name="LaButti K."/>
            <person name="Morin E."/>
            <person name="Salamov A."/>
            <person name="Lipzen A."/>
            <person name="Mereny Z."/>
            <person name="Hegedus B."/>
            <person name="Baldrian P."/>
            <person name="Stursova M."/>
            <person name="Weitz H."/>
            <person name="Taylor A."/>
            <person name="Grigoriev I.V."/>
            <person name="Nagy L.G."/>
            <person name="Martin F."/>
            <person name="Kauserud H."/>
        </authorList>
    </citation>
    <scope>NUCLEOTIDE SEQUENCE</scope>
    <source>
        <strain evidence="2">CBHHK182m</strain>
    </source>
</reference>
<comment type="caution">
    <text evidence="2">The sequence shown here is derived from an EMBL/GenBank/DDBJ whole genome shotgun (WGS) entry which is preliminary data.</text>
</comment>
<evidence type="ECO:0000313" key="3">
    <source>
        <dbReference type="Proteomes" id="UP001215598"/>
    </source>
</evidence>
<evidence type="ECO:0000256" key="1">
    <source>
        <dbReference type="SAM" id="MobiDB-lite"/>
    </source>
</evidence>
<proteinExistence type="predicted"/>
<dbReference type="EMBL" id="JARKIB010000027">
    <property type="protein sequence ID" value="KAJ7764785.1"/>
    <property type="molecule type" value="Genomic_DNA"/>
</dbReference>
<evidence type="ECO:0000313" key="2">
    <source>
        <dbReference type="EMBL" id="KAJ7764785.1"/>
    </source>
</evidence>
<accession>A0AAD7JL38</accession>
<dbReference type="AlphaFoldDB" id="A0AAD7JL38"/>
<keyword evidence="3" id="KW-1185">Reference proteome</keyword>